<evidence type="ECO:0000259" key="10">
    <source>
        <dbReference type="PROSITE" id="PS51755"/>
    </source>
</evidence>
<keyword evidence="4" id="KW-0805">Transcription regulation</keyword>
<dbReference type="PROSITE" id="PS50110">
    <property type="entry name" value="RESPONSE_REGULATORY"/>
    <property type="match status" value="1"/>
</dbReference>
<evidence type="ECO:0000256" key="4">
    <source>
        <dbReference type="ARBA" id="ARBA00023015"/>
    </source>
</evidence>
<keyword evidence="3" id="KW-0902">Two-component regulatory system</keyword>
<evidence type="ECO:0000256" key="6">
    <source>
        <dbReference type="ARBA" id="ARBA00023163"/>
    </source>
</evidence>
<evidence type="ECO:0000256" key="3">
    <source>
        <dbReference type="ARBA" id="ARBA00023012"/>
    </source>
</evidence>
<dbReference type="Gene3D" id="1.10.10.10">
    <property type="entry name" value="Winged helix-like DNA-binding domain superfamily/Winged helix DNA-binding domain"/>
    <property type="match status" value="1"/>
</dbReference>
<feature type="DNA-binding region" description="OmpR/PhoB-type" evidence="8">
    <location>
        <begin position="143"/>
        <end position="240"/>
    </location>
</feature>
<keyword evidence="2 7" id="KW-0597">Phosphoprotein</keyword>
<evidence type="ECO:0000313" key="12">
    <source>
        <dbReference type="Proteomes" id="UP000094463"/>
    </source>
</evidence>
<dbReference type="EMBL" id="CP012502">
    <property type="protein sequence ID" value="AOM81997.1"/>
    <property type="molecule type" value="Genomic_DNA"/>
</dbReference>
<feature type="modified residue" description="4-aspartylphosphate" evidence="7">
    <location>
        <position position="60"/>
    </location>
</feature>
<keyword evidence="5 8" id="KW-0238">DNA-binding</keyword>
<dbReference type="FunFam" id="3.40.50.2300:FF:000001">
    <property type="entry name" value="DNA-binding response regulator PhoB"/>
    <property type="match status" value="1"/>
</dbReference>
<comment type="subcellular location">
    <subcellularLocation>
        <location evidence="1">Cytoplasm</location>
    </subcellularLocation>
</comment>
<evidence type="ECO:0000256" key="7">
    <source>
        <dbReference type="PROSITE-ProRule" id="PRU00169"/>
    </source>
</evidence>
<dbReference type="GO" id="GO:0006355">
    <property type="term" value="P:regulation of DNA-templated transcription"/>
    <property type="evidence" value="ECO:0007669"/>
    <property type="project" value="InterPro"/>
</dbReference>
<dbReference type="SUPFAM" id="SSF46894">
    <property type="entry name" value="C-terminal effector domain of the bipartite response regulators"/>
    <property type="match status" value="1"/>
</dbReference>
<dbReference type="PROSITE" id="PS51755">
    <property type="entry name" value="OMPR_PHOB"/>
    <property type="match status" value="1"/>
</dbReference>
<dbReference type="InterPro" id="IPR011006">
    <property type="entry name" value="CheY-like_superfamily"/>
</dbReference>
<evidence type="ECO:0000256" key="5">
    <source>
        <dbReference type="ARBA" id="ARBA00023125"/>
    </source>
</evidence>
<organism evidence="11 12">
    <name type="scientific">Salisediminibacterium beveridgei</name>
    <dbReference type="NCBI Taxonomy" id="632773"/>
    <lineage>
        <taxon>Bacteria</taxon>
        <taxon>Bacillati</taxon>
        <taxon>Bacillota</taxon>
        <taxon>Bacilli</taxon>
        <taxon>Bacillales</taxon>
        <taxon>Bacillaceae</taxon>
        <taxon>Salisediminibacterium</taxon>
    </lineage>
</organism>
<keyword evidence="6" id="KW-0804">Transcription</keyword>
<evidence type="ECO:0000313" key="11">
    <source>
        <dbReference type="EMBL" id="AOM81997.1"/>
    </source>
</evidence>
<dbReference type="GO" id="GO:0032993">
    <property type="term" value="C:protein-DNA complex"/>
    <property type="evidence" value="ECO:0007669"/>
    <property type="project" value="TreeGrafter"/>
</dbReference>
<name>A0A1D7QSP3_9BACI</name>
<dbReference type="SUPFAM" id="SSF52172">
    <property type="entry name" value="CheY-like"/>
    <property type="match status" value="1"/>
</dbReference>
<dbReference type="CDD" id="cd17574">
    <property type="entry name" value="REC_OmpR"/>
    <property type="match status" value="1"/>
</dbReference>
<dbReference type="InterPro" id="IPR001789">
    <property type="entry name" value="Sig_transdc_resp-reg_receiver"/>
</dbReference>
<keyword evidence="12" id="KW-1185">Reference proteome</keyword>
<dbReference type="InterPro" id="IPR016032">
    <property type="entry name" value="Sig_transdc_resp-reg_C-effctor"/>
</dbReference>
<feature type="domain" description="OmpR/PhoB-type" evidence="10">
    <location>
        <begin position="143"/>
        <end position="240"/>
    </location>
</feature>
<dbReference type="InterPro" id="IPR001867">
    <property type="entry name" value="OmpR/PhoB-type_DNA-bd"/>
</dbReference>
<dbReference type="Pfam" id="PF00072">
    <property type="entry name" value="Response_reg"/>
    <property type="match status" value="1"/>
</dbReference>
<dbReference type="KEGG" id="bbev:BBEV_0604"/>
<dbReference type="PATRIC" id="fig|632773.3.peg.649"/>
<reference evidence="11 12" key="1">
    <citation type="submission" date="2015-08" db="EMBL/GenBank/DDBJ databases">
        <title>The complete genome sequence of Bacillus beveridgei MLTeJB.</title>
        <authorList>
            <person name="Hanson T.E."/>
            <person name="Mesa C."/>
            <person name="Basesman S.M."/>
            <person name="Oremland R.S."/>
        </authorList>
    </citation>
    <scope>NUCLEOTIDE SEQUENCE [LARGE SCALE GENOMIC DNA]</scope>
    <source>
        <strain evidence="11 12">MLTeJB</strain>
    </source>
</reference>
<evidence type="ECO:0000256" key="8">
    <source>
        <dbReference type="PROSITE-ProRule" id="PRU01091"/>
    </source>
</evidence>
<dbReference type="Gene3D" id="3.40.50.2300">
    <property type="match status" value="1"/>
</dbReference>
<evidence type="ECO:0000259" key="9">
    <source>
        <dbReference type="PROSITE" id="PS50110"/>
    </source>
</evidence>
<dbReference type="GO" id="GO:0000156">
    <property type="term" value="F:phosphorelay response regulator activity"/>
    <property type="evidence" value="ECO:0007669"/>
    <property type="project" value="TreeGrafter"/>
</dbReference>
<accession>A0A1D7QSP3</accession>
<dbReference type="Gene3D" id="6.10.250.690">
    <property type="match status" value="1"/>
</dbReference>
<dbReference type="AlphaFoldDB" id="A0A1D7QSP3"/>
<dbReference type="GO" id="GO:0005829">
    <property type="term" value="C:cytosol"/>
    <property type="evidence" value="ECO:0007669"/>
    <property type="project" value="TreeGrafter"/>
</dbReference>
<feature type="domain" description="Response regulatory" evidence="9">
    <location>
        <begin position="11"/>
        <end position="124"/>
    </location>
</feature>
<evidence type="ECO:0000256" key="1">
    <source>
        <dbReference type="ARBA" id="ARBA00004496"/>
    </source>
</evidence>
<evidence type="ECO:0000256" key="2">
    <source>
        <dbReference type="ARBA" id="ARBA00022553"/>
    </source>
</evidence>
<dbReference type="FunFam" id="1.10.10.10:FF:000018">
    <property type="entry name" value="DNA-binding response regulator ResD"/>
    <property type="match status" value="1"/>
</dbReference>
<dbReference type="RefSeq" id="WP_069364123.1">
    <property type="nucleotide sequence ID" value="NZ_CP012502.1"/>
</dbReference>
<dbReference type="SMART" id="SM00448">
    <property type="entry name" value="REC"/>
    <property type="match status" value="1"/>
</dbReference>
<dbReference type="STRING" id="632773.BBEV_0604"/>
<gene>
    <name evidence="11" type="primary">sphR</name>
    <name evidence="11" type="ORF">BBEV_0604</name>
</gene>
<dbReference type="Proteomes" id="UP000094463">
    <property type="component" value="Chromosome"/>
</dbReference>
<sequence length="242" mass="27846">MTKQPEQNKPSVLVVDDEQQMREMIRSILEAEGYHVLEASNGFEAIQRIEYHQADFIILDVMMPKLDGYETLDILRKQSDLPVLMLTAKSAETDKVEGLKAGADDYLTKPFGREELLARIEAILRRSNVYPMHHNGEAISKEPENYQFENIQLYIKSKKVLVDDKTVALTKKEFEILELFMKHPEQVFTREQLLESILGLDYLSASSRTVDTHVKTLRLKLGEAGTHIQTVWGIGYKLETHR</sequence>
<dbReference type="CDD" id="cd00383">
    <property type="entry name" value="trans_reg_C"/>
    <property type="match status" value="1"/>
</dbReference>
<protein>
    <submittedName>
        <fullName evidence="11">Phosphate regulon transcriptional regulatory protein PhoB (SphR)</fullName>
    </submittedName>
</protein>
<dbReference type="OrthoDB" id="9790442at2"/>
<dbReference type="InterPro" id="IPR036388">
    <property type="entry name" value="WH-like_DNA-bd_sf"/>
</dbReference>
<proteinExistence type="predicted"/>
<dbReference type="PANTHER" id="PTHR48111">
    <property type="entry name" value="REGULATOR OF RPOS"/>
    <property type="match status" value="1"/>
</dbReference>
<dbReference type="InterPro" id="IPR039420">
    <property type="entry name" value="WalR-like"/>
</dbReference>
<dbReference type="GO" id="GO:0000976">
    <property type="term" value="F:transcription cis-regulatory region binding"/>
    <property type="evidence" value="ECO:0007669"/>
    <property type="project" value="TreeGrafter"/>
</dbReference>
<dbReference type="PANTHER" id="PTHR48111:SF1">
    <property type="entry name" value="TWO-COMPONENT RESPONSE REGULATOR ORR33"/>
    <property type="match status" value="1"/>
</dbReference>
<dbReference type="SMART" id="SM00862">
    <property type="entry name" value="Trans_reg_C"/>
    <property type="match status" value="1"/>
</dbReference>
<dbReference type="Pfam" id="PF00486">
    <property type="entry name" value="Trans_reg_C"/>
    <property type="match status" value="1"/>
</dbReference>